<dbReference type="InterPro" id="IPR002939">
    <property type="entry name" value="DnaJ_C"/>
</dbReference>
<evidence type="ECO:0000256" key="15">
    <source>
        <dbReference type="PROSITE-ProRule" id="PRU00546"/>
    </source>
</evidence>
<dbReference type="SUPFAM" id="SSF46565">
    <property type="entry name" value="Chaperone J-domain"/>
    <property type="match status" value="1"/>
</dbReference>
<dbReference type="Pfam" id="PF00684">
    <property type="entry name" value="DnaJ_CXXCXGXG"/>
    <property type="match status" value="1"/>
</dbReference>
<keyword evidence="5 14" id="KW-0479">Metal-binding</keyword>
<comment type="cofactor">
    <cofactor evidence="14">
        <name>Zn(2+)</name>
        <dbReference type="ChEBI" id="CHEBI:29105"/>
    </cofactor>
    <text evidence="14">Binds 2 Zn(2+) ions per monomer.</text>
</comment>
<feature type="binding site" evidence="14">
    <location>
        <position position="174"/>
    </location>
    <ligand>
        <name>Zn(2+)</name>
        <dbReference type="ChEBI" id="CHEBI:29105"/>
        <label>2</label>
    </ligand>
</feature>
<dbReference type="InterPro" id="IPR036869">
    <property type="entry name" value="J_dom_sf"/>
</dbReference>
<dbReference type="SUPFAM" id="SSF57938">
    <property type="entry name" value="DnaJ/Hsp40 cysteine-rich domain"/>
    <property type="match status" value="1"/>
</dbReference>
<dbReference type="NCBIfam" id="TIGR02349">
    <property type="entry name" value="DnaJ_bact"/>
    <property type="match status" value="1"/>
</dbReference>
<accession>A0A9W6INP6</accession>
<keyword evidence="8 14" id="KW-0862">Zinc</keyword>
<dbReference type="GO" id="GO:0005524">
    <property type="term" value="F:ATP binding"/>
    <property type="evidence" value="ECO:0007669"/>
    <property type="project" value="InterPro"/>
</dbReference>
<reference evidence="18" key="2">
    <citation type="submission" date="2023-01" db="EMBL/GenBank/DDBJ databases">
        <authorList>
            <person name="Sun Q."/>
            <person name="Evtushenko L."/>
        </authorList>
    </citation>
    <scope>NUCLEOTIDE SEQUENCE</scope>
    <source>
        <strain evidence="18">VKM B-1513</strain>
    </source>
</reference>
<dbReference type="GO" id="GO:0031072">
    <property type="term" value="F:heat shock protein binding"/>
    <property type="evidence" value="ECO:0007669"/>
    <property type="project" value="InterPro"/>
</dbReference>
<feature type="repeat" description="CXXCXGXG motif" evidence="14">
    <location>
        <begin position="174"/>
        <end position="181"/>
    </location>
</feature>
<evidence type="ECO:0000256" key="5">
    <source>
        <dbReference type="ARBA" id="ARBA00022723"/>
    </source>
</evidence>
<dbReference type="HAMAP" id="MF_01152">
    <property type="entry name" value="DnaJ"/>
    <property type="match status" value="1"/>
</dbReference>
<keyword evidence="6 14" id="KW-0677">Repeat</keyword>
<comment type="function">
    <text evidence="11 14">Participates actively in the response to hyperosmotic and heat shock by preventing the aggregation of stress-denatured proteins and by disaggregating proteins, also in an autonomous, DnaK-independent fashion. Unfolded proteins bind initially to DnaJ; upon interaction with the DnaJ-bound protein, DnaK hydrolyzes its bound ATP, resulting in the formation of a stable complex. GrpE releases ADP from DnaK; ATP binding to DnaK triggers the release of the substrate protein, thus completing the reaction cycle. Several rounds of ATP-dependent interactions between DnaJ, DnaK and GrpE are required for fully efficient folding. Also involved, together with DnaK and GrpE, in the DNA replication of plasmids through activation of initiation proteins.</text>
</comment>
<organism evidence="18 19">
    <name type="scientific">Maricaulis virginensis</name>
    <dbReference type="NCBI Taxonomy" id="144022"/>
    <lineage>
        <taxon>Bacteria</taxon>
        <taxon>Pseudomonadati</taxon>
        <taxon>Pseudomonadota</taxon>
        <taxon>Alphaproteobacteria</taxon>
        <taxon>Maricaulales</taxon>
        <taxon>Maricaulaceae</taxon>
        <taxon>Maricaulis</taxon>
    </lineage>
</organism>
<protein>
    <recommendedName>
        <fullName evidence="13 14">Chaperone protein DnaJ</fullName>
    </recommendedName>
</protein>
<comment type="subunit">
    <text evidence="2 14">Homodimer.</text>
</comment>
<dbReference type="RefSeq" id="WP_271188012.1">
    <property type="nucleotide sequence ID" value="NZ_BSFE01000012.1"/>
</dbReference>
<comment type="domain">
    <text evidence="14">The J domain is necessary and sufficient to stimulate DnaK ATPase activity. Zinc center 1 plays an important role in the autonomous, DnaK-independent chaperone activity of DnaJ. Zinc center 2 is essential for interaction with DnaK and for DnaJ activity.</text>
</comment>
<evidence type="ECO:0000256" key="13">
    <source>
        <dbReference type="ARBA" id="ARBA00067609"/>
    </source>
</evidence>
<evidence type="ECO:0000256" key="14">
    <source>
        <dbReference type="HAMAP-Rule" id="MF_01152"/>
    </source>
</evidence>
<evidence type="ECO:0000259" key="17">
    <source>
        <dbReference type="PROSITE" id="PS51188"/>
    </source>
</evidence>
<dbReference type="Proteomes" id="UP001143486">
    <property type="component" value="Unassembled WGS sequence"/>
</dbReference>
<feature type="binding site" evidence="14">
    <location>
        <position position="157"/>
    </location>
    <ligand>
        <name>Zn(2+)</name>
        <dbReference type="ChEBI" id="CHEBI:29105"/>
        <label>1</label>
    </ligand>
</feature>
<keyword evidence="9 14" id="KW-0346">Stress response</keyword>
<dbReference type="PANTHER" id="PTHR43096:SF48">
    <property type="entry name" value="CHAPERONE PROTEIN DNAJ"/>
    <property type="match status" value="1"/>
</dbReference>
<evidence type="ECO:0000313" key="19">
    <source>
        <dbReference type="Proteomes" id="UP001143486"/>
    </source>
</evidence>
<evidence type="ECO:0000256" key="1">
    <source>
        <dbReference type="ARBA" id="ARBA00004496"/>
    </source>
</evidence>
<comment type="similarity">
    <text evidence="12 14">Belongs to the DnaJ family.</text>
</comment>
<keyword evidence="7 14" id="KW-0863">Zinc-finger</keyword>
<comment type="caution">
    <text evidence="18">The sequence shown here is derived from an EMBL/GenBank/DDBJ whole genome shotgun (WGS) entry which is preliminary data.</text>
</comment>
<dbReference type="Pfam" id="PF00226">
    <property type="entry name" value="DnaJ"/>
    <property type="match status" value="1"/>
</dbReference>
<dbReference type="FunFam" id="2.60.260.20:FF:000004">
    <property type="entry name" value="Molecular chaperone DnaJ"/>
    <property type="match status" value="1"/>
</dbReference>
<dbReference type="GO" id="GO:0051082">
    <property type="term" value="F:unfolded protein binding"/>
    <property type="evidence" value="ECO:0007669"/>
    <property type="project" value="UniProtKB-UniRule"/>
</dbReference>
<keyword evidence="10 14" id="KW-0143">Chaperone</keyword>
<feature type="repeat" description="CXXCXGXG motif" evidence="14">
    <location>
        <begin position="196"/>
        <end position="203"/>
    </location>
</feature>
<feature type="domain" description="CR-type" evidence="17">
    <location>
        <begin position="144"/>
        <end position="222"/>
    </location>
</feature>
<feature type="repeat" description="CXXCXGXG motif" evidence="14">
    <location>
        <begin position="157"/>
        <end position="164"/>
    </location>
</feature>
<dbReference type="Gene3D" id="2.10.230.10">
    <property type="entry name" value="Heat shock protein DnaJ, cysteine-rich domain"/>
    <property type="match status" value="1"/>
</dbReference>
<evidence type="ECO:0000256" key="11">
    <source>
        <dbReference type="ARBA" id="ARBA00053423"/>
    </source>
</evidence>
<dbReference type="EMBL" id="BSFE01000012">
    <property type="protein sequence ID" value="GLK53673.1"/>
    <property type="molecule type" value="Genomic_DNA"/>
</dbReference>
<evidence type="ECO:0000256" key="4">
    <source>
        <dbReference type="ARBA" id="ARBA00022705"/>
    </source>
</evidence>
<evidence type="ECO:0000256" key="6">
    <source>
        <dbReference type="ARBA" id="ARBA00022737"/>
    </source>
</evidence>
<dbReference type="GO" id="GO:0042026">
    <property type="term" value="P:protein refolding"/>
    <property type="evidence" value="ECO:0007669"/>
    <property type="project" value="TreeGrafter"/>
</dbReference>
<dbReference type="CDD" id="cd10747">
    <property type="entry name" value="DnaJ_C"/>
    <property type="match status" value="1"/>
</dbReference>
<name>A0A9W6INP6_9PROT</name>
<dbReference type="Gene3D" id="1.10.287.110">
    <property type="entry name" value="DnaJ domain"/>
    <property type="match status" value="1"/>
</dbReference>
<feature type="binding site" evidence="14">
    <location>
        <position position="210"/>
    </location>
    <ligand>
        <name>Zn(2+)</name>
        <dbReference type="ChEBI" id="CHEBI:29105"/>
        <label>1</label>
    </ligand>
</feature>
<dbReference type="AlphaFoldDB" id="A0A9W6INP6"/>
<feature type="binding site" evidence="14">
    <location>
        <position position="196"/>
    </location>
    <ligand>
        <name>Zn(2+)</name>
        <dbReference type="ChEBI" id="CHEBI:29105"/>
        <label>2</label>
    </ligand>
</feature>
<dbReference type="Pfam" id="PF01556">
    <property type="entry name" value="DnaJ_C"/>
    <property type="match status" value="1"/>
</dbReference>
<dbReference type="CDD" id="cd06257">
    <property type="entry name" value="DnaJ"/>
    <property type="match status" value="1"/>
</dbReference>
<dbReference type="FunFam" id="2.10.230.10:FF:000002">
    <property type="entry name" value="Molecular chaperone DnaJ"/>
    <property type="match status" value="1"/>
</dbReference>
<dbReference type="FunFam" id="1.10.287.110:FF:000034">
    <property type="entry name" value="Chaperone protein DnaJ"/>
    <property type="match status" value="1"/>
</dbReference>
<evidence type="ECO:0000256" key="2">
    <source>
        <dbReference type="ARBA" id="ARBA00011738"/>
    </source>
</evidence>
<dbReference type="GO" id="GO:0008270">
    <property type="term" value="F:zinc ion binding"/>
    <property type="evidence" value="ECO:0007669"/>
    <property type="project" value="UniProtKB-UniRule"/>
</dbReference>
<feature type="domain" description="J" evidence="16">
    <location>
        <begin position="5"/>
        <end position="70"/>
    </location>
</feature>
<feature type="binding site" evidence="14">
    <location>
        <position position="199"/>
    </location>
    <ligand>
        <name>Zn(2+)</name>
        <dbReference type="ChEBI" id="CHEBI:29105"/>
        <label>2</label>
    </ligand>
</feature>
<evidence type="ECO:0000256" key="8">
    <source>
        <dbReference type="ARBA" id="ARBA00022833"/>
    </source>
</evidence>
<dbReference type="SMART" id="SM00271">
    <property type="entry name" value="DnaJ"/>
    <property type="match status" value="1"/>
</dbReference>
<feature type="repeat" description="CXXCXGXG motif" evidence="14">
    <location>
        <begin position="210"/>
        <end position="217"/>
    </location>
</feature>
<evidence type="ECO:0000256" key="3">
    <source>
        <dbReference type="ARBA" id="ARBA00022490"/>
    </source>
</evidence>
<dbReference type="PRINTS" id="PR00625">
    <property type="entry name" value="JDOMAIN"/>
</dbReference>
<feature type="zinc finger region" description="CR-type" evidence="15">
    <location>
        <begin position="144"/>
        <end position="222"/>
    </location>
</feature>
<dbReference type="GO" id="GO:0005737">
    <property type="term" value="C:cytoplasm"/>
    <property type="evidence" value="ECO:0007669"/>
    <property type="project" value="UniProtKB-SubCell"/>
</dbReference>
<keyword evidence="19" id="KW-1185">Reference proteome</keyword>
<evidence type="ECO:0000256" key="7">
    <source>
        <dbReference type="ARBA" id="ARBA00022771"/>
    </source>
</evidence>
<evidence type="ECO:0000256" key="9">
    <source>
        <dbReference type="ARBA" id="ARBA00023016"/>
    </source>
</evidence>
<dbReference type="InterPro" id="IPR008971">
    <property type="entry name" value="HSP40/DnaJ_pept-bd"/>
</dbReference>
<keyword evidence="3 14" id="KW-0963">Cytoplasm</keyword>
<evidence type="ECO:0000256" key="10">
    <source>
        <dbReference type="ARBA" id="ARBA00023186"/>
    </source>
</evidence>
<proteinExistence type="inferred from homology"/>
<comment type="subcellular location">
    <subcellularLocation>
        <location evidence="1 14">Cytoplasm</location>
    </subcellularLocation>
</comment>
<dbReference type="CDD" id="cd10719">
    <property type="entry name" value="DnaJ_zf"/>
    <property type="match status" value="1"/>
</dbReference>
<dbReference type="InterPro" id="IPR018253">
    <property type="entry name" value="DnaJ_domain_CS"/>
</dbReference>
<reference evidence="18" key="1">
    <citation type="journal article" date="2014" name="Int. J. Syst. Evol. Microbiol.">
        <title>Complete genome sequence of Corynebacterium casei LMG S-19264T (=DSM 44701T), isolated from a smear-ripened cheese.</title>
        <authorList>
            <consortium name="US DOE Joint Genome Institute (JGI-PGF)"/>
            <person name="Walter F."/>
            <person name="Albersmeier A."/>
            <person name="Kalinowski J."/>
            <person name="Ruckert C."/>
        </authorList>
    </citation>
    <scope>NUCLEOTIDE SEQUENCE</scope>
    <source>
        <strain evidence="18">VKM B-1513</strain>
    </source>
</reference>
<dbReference type="PROSITE" id="PS50076">
    <property type="entry name" value="DNAJ_2"/>
    <property type="match status" value="1"/>
</dbReference>
<dbReference type="InterPro" id="IPR001623">
    <property type="entry name" value="DnaJ_domain"/>
</dbReference>
<feature type="binding site" evidence="14">
    <location>
        <position position="177"/>
    </location>
    <ligand>
        <name>Zn(2+)</name>
        <dbReference type="ChEBI" id="CHEBI:29105"/>
        <label>2</label>
    </ligand>
</feature>
<feature type="binding site" evidence="14">
    <location>
        <position position="213"/>
    </location>
    <ligand>
        <name>Zn(2+)</name>
        <dbReference type="ChEBI" id="CHEBI:29105"/>
        <label>1</label>
    </ligand>
</feature>
<keyword evidence="4 14" id="KW-0235">DNA replication</keyword>
<feature type="binding site" evidence="14">
    <location>
        <position position="160"/>
    </location>
    <ligand>
        <name>Zn(2+)</name>
        <dbReference type="ChEBI" id="CHEBI:29105"/>
        <label>1</label>
    </ligand>
</feature>
<dbReference type="GO" id="GO:0009408">
    <property type="term" value="P:response to heat"/>
    <property type="evidence" value="ECO:0007669"/>
    <property type="project" value="InterPro"/>
</dbReference>
<evidence type="ECO:0000313" key="18">
    <source>
        <dbReference type="EMBL" id="GLK53673.1"/>
    </source>
</evidence>
<dbReference type="NCBIfam" id="NF008035">
    <property type="entry name" value="PRK10767.1"/>
    <property type="match status" value="1"/>
</dbReference>
<evidence type="ECO:0000259" key="16">
    <source>
        <dbReference type="PROSITE" id="PS50076"/>
    </source>
</evidence>
<dbReference type="PANTHER" id="PTHR43096">
    <property type="entry name" value="DNAJ HOMOLOG 1, MITOCHONDRIAL-RELATED"/>
    <property type="match status" value="1"/>
</dbReference>
<dbReference type="PROSITE" id="PS51188">
    <property type="entry name" value="ZF_CR"/>
    <property type="match status" value="1"/>
</dbReference>
<gene>
    <name evidence="14 18" type="primary">dnaJ</name>
    <name evidence="18" type="ORF">GCM10017621_31810</name>
</gene>
<dbReference type="SUPFAM" id="SSF49493">
    <property type="entry name" value="HSP40/DnaJ peptide-binding domain"/>
    <property type="match status" value="2"/>
</dbReference>
<dbReference type="PROSITE" id="PS00636">
    <property type="entry name" value="DNAJ_1"/>
    <property type="match status" value="1"/>
</dbReference>
<dbReference type="Gene3D" id="2.60.260.20">
    <property type="entry name" value="Urease metallochaperone UreE, N-terminal domain"/>
    <property type="match status" value="2"/>
</dbReference>
<dbReference type="InterPro" id="IPR036410">
    <property type="entry name" value="HSP_DnaJ_Cys-rich_dom_sf"/>
</dbReference>
<evidence type="ECO:0000256" key="12">
    <source>
        <dbReference type="ARBA" id="ARBA00061004"/>
    </source>
</evidence>
<sequence length="394" mass="42506">MSKRDYYETLGVDRSADEKALKSAYRKLAMQYHPDRNPGDAEAEARFKEVGEAYAILSDKDKRAAYDRMGHAAFEQGGMGGGQGPFGGGAGAAEFADIFEQVFGEAFGMGGMGGGRRGGRSHGPARGADLRYDLEIALEDAFSGKEATIKVPTAMHCERCDGQGNEPGTELETCGTCGGAGRIRRSQGFFTMEQTCPHCGGRGQYVKTPCQDCDGVGRVRKTRTLNVTVPAGVEDGTRIRLAGEGEAGARGGPRGDLYIFISVKPHEIFERDGPNLYCRTPASMVQAALGCSIEVPTIEGGKAEMKIPEGAQTGRRMRLRGKGMPRLRGGPRGDMIVELFVETPRNLCDRQKELLKEFCDLSGEGCNPDSAGFFNKVKQFWDDVTTDDGRPNAN</sequence>
<dbReference type="InterPro" id="IPR001305">
    <property type="entry name" value="HSP_DnaJ_Cys-rich_dom"/>
</dbReference>
<dbReference type="GO" id="GO:0006260">
    <property type="term" value="P:DNA replication"/>
    <property type="evidence" value="ECO:0007669"/>
    <property type="project" value="UniProtKB-KW"/>
</dbReference>
<dbReference type="InterPro" id="IPR012724">
    <property type="entry name" value="DnaJ"/>
</dbReference>